<keyword evidence="2" id="KW-1185">Reference proteome</keyword>
<dbReference type="GO" id="GO:0005634">
    <property type="term" value="C:nucleus"/>
    <property type="evidence" value="ECO:0007669"/>
    <property type="project" value="TreeGrafter"/>
</dbReference>
<dbReference type="GO" id="GO:0051865">
    <property type="term" value="P:protein autoubiquitination"/>
    <property type="evidence" value="ECO:0007669"/>
    <property type="project" value="TreeGrafter"/>
</dbReference>
<comment type="caution">
    <text evidence="1">The sequence shown here is derived from an EMBL/GenBank/DDBJ whole genome shotgun (WGS) entry which is preliminary data.</text>
</comment>
<dbReference type="GO" id="GO:0031624">
    <property type="term" value="F:ubiquitin conjugating enzyme binding"/>
    <property type="evidence" value="ECO:0007669"/>
    <property type="project" value="TreeGrafter"/>
</dbReference>
<dbReference type="PANTHER" id="PTHR31531:SF2">
    <property type="entry name" value="E3 UBIQUITIN-PROTEIN LIGASE E3D"/>
    <property type="match status" value="1"/>
</dbReference>
<dbReference type="GO" id="GO:0000151">
    <property type="term" value="C:ubiquitin ligase complex"/>
    <property type="evidence" value="ECO:0007669"/>
    <property type="project" value="TreeGrafter"/>
</dbReference>
<dbReference type="Pfam" id="PF09814">
    <property type="entry name" value="HECT_2"/>
    <property type="match status" value="1"/>
</dbReference>
<sequence>MVFSCSSKPLTLLSSQKQNNVTVFFSSSSSPCTLNPSTHPWRFTWETLAHIPTLRLYLFRSPTPTSLSGASASLRNDRSLLFVSLTYQNGDIGRFEVPVPRVLIEPDEEIQCLMRSDHVEIKLSLVLPVDHPVVIQYRAAMGFSGDENSVPISLNDDLKNLSSGDVDLYCKSCSTKLTNHPLKHILQMPSLNWRDVAENWFGNCCCSFGAAAEDLATQYLNSLNLSPDVGFLNSVSITVSKNSLHGYPHNPVSQDSGLKFSVPKCTKPAVANLDSCNTHDNAEGPEKVAYTSAMQELNHTTSNFIVSNDLDRYNRQNLYFGGGFVYNETNISKDVEWVKFCCEKCSSSLGSYPYWKDRRNTGTIDGGVRLFKCYISTSTPVGGSDDVFRKHTVQNLFSNLLLESAEDEVSFRTVVRDLKSRKPMLQLVLLSSKAWYMSGTCIENHAAGPDCLVELQPVAKILFSDCSNASEADIRLVENWSTKCHAEEVYMMTCEIEELKNSLSFGKQSMPLSCNLMQGMYLSWLNLHGF</sequence>
<dbReference type="GO" id="GO:0030332">
    <property type="term" value="F:cyclin binding"/>
    <property type="evidence" value="ECO:0007669"/>
    <property type="project" value="TreeGrafter"/>
</dbReference>
<accession>A0AAD6EV66</accession>
<name>A0AAD6EV66_9POAL</name>
<protein>
    <recommendedName>
        <fullName evidence="3">Ubiquitin-conjugating enzyme E2C-binding protein</fullName>
    </recommendedName>
</protein>
<reference evidence="1 2" key="1">
    <citation type="journal article" date="2022" name="Cell">
        <title>Repeat-based holocentromeres influence genome architecture and karyotype evolution.</title>
        <authorList>
            <person name="Hofstatter P.G."/>
            <person name="Thangavel G."/>
            <person name="Lux T."/>
            <person name="Neumann P."/>
            <person name="Vondrak T."/>
            <person name="Novak P."/>
            <person name="Zhang M."/>
            <person name="Costa L."/>
            <person name="Castellani M."/>
            <person name="Scott A."/>
            <person name="Toegelov H."/>
            <person name="Fuchs J."/>
            <person name="Mata-Sucre Y."/>
            <person name="Dias Y."/>
            <person name="Vanzela A.L.L."/>
            <person name="Huettel B."/>
            <person name="Almeida C.C.S."/>
            <person name="Simkova H."/>
            <person name="Souza G."/>
            <person name="Pedrosa-Harand A."/>
            <person name="Macas J."/>
            <person name="Mayer K.F.X."/>
            <person name="Houben A."/>
            <person name="Marques A."/>
        </authorList>
    </citation>
    <scope>NUCLEOTIDE SEQUENCE [LARGE SCALE GENOMIC DNA]</scope>
    <source>
        <strain evidence="1">RhyTen1mFocal</strain>
    </source>
</reference>
<evidence type="ECO:0008006" key="3">
    <source>
        <dbReference type="Google" id="ProtNLM"/>
    </source>
</evidence>
<dbReference type="EMBL" id="JAMRDG010000001">
    <property type="protein sequence ID" value="KAJ3702234.1"/>
    <property type="molecule type" value="Genomic_DNA"/>
</dbReference>
<dbReference type="GO" id="GO:0005829">
    <property type="term" value="C:cytosol"/>
    <property type="evidence" value="ECO:0007669"/>
    <property type="project" value="TreeGrafter"/>
</dbReference>
<dbReference type="GO" id="GO:0006513">
    <property type="term" value="P:protein monoubiquitination"/>
    <property type="evidence" value="ECO:0007669"/>
    <property type="project" value="TreeGrafter"/>
</dbReference>
<dbReference type="Proteomes" id="UP001210211">
    <property type="component" value="Unassembled WGS sequence"/>
</dbReference>
<dbReference type="AlphaFoldDB" id="A0AAD6EV66"/>
<dbReference type="GO" id="GO:0061630">
    <property type="term" value="F:ubiquitin protein ligase activity"/>
    <property type="evidence" value="ECO:0007669"/>
    <property type="project" value="TreeGrafter"/>
</dbReference>
<proteinExistence type="predicted"/>
<dbReference type="PANTHER" id="PTHR31531">
    <property type="entry name" value="E3 UBIQUITIN-PROTEIN LIGASE E3D FAMILY MEMBER"/>
    <property type="match status" value="1"/>
</dbReference>
<organism evidence="1 2">
    <name type="scientific">Rhynchospora tenuis</name>
    <dbReference type="NCBI Taxonomy" id="198213"/>
    <lineage>
        <taxon>Eukaryota</taxon>
        <taxon>Viridiplantae</taxon>
        <taxon>Streptophyta</taxon>
        <taxon>Embryophyta</taxon>
        <taxon>Tracheophyta</taxon>
        <taxon>Spermatophyta</taxon>
        <taxon>Magnoliopsida</taxon>
        <taxon>Liliopsida</taxon>
        <taxon>Poales</taxon>
        <taxon>Cyperaceae</taxon>
        <taxon>Cyperoideae</taxon>
        <taxon>Rhynchosporeae</taxon>
        <taxon>Rhynchospora</taxon>
    </lineage>
</organism>
<evidence type="ECO:0000313" key="2">
    <source>
        <dbReference type="Proteomes" id="UP001210211"/>
    </source>
</evidence>
<dbReference type="InterPro" id="IPR019193">
    <property type="entry name" value="UBQ-conj_enz_E2-bd_prot"/>
</dbReference>
<evidence type="ECO:0000313" key="1">
    <source>
        <dbReference type="EMBL" id="KAJ3702234.1"/>
    </source>
</evidence>
<dbReference type="GO" id="GO:0043161">
    <property type="term" value="P:proteasome-mediated ubiquitin-dependent protein catabolic process"/>
    <property type="evidence" value="ECO:0007669"/>
    <property type="project" value="TreeGrafter"/>
</dbReference>
<gene>
    <name evidence="1" type="ORF">LUZ61_005939</name>
</gene>
<dbReference type="GO" id="GO:0000209">
    <property type="term" value="P:protein polyubiquitination"/>
    <property type="evidence" value="ECO:0007669"/>
    <property type="project" value="TreeGrafter"/>
</dbReference>